<feature type="region of interest" description="Disordered" evidence="1">
    <location>
        <begin position="248"/>
        <end position="268"/>
    </location>
</feature>
<feature type="compositionally biased region" description="Acidic residues" evidence="1">
    <location>
        <begin position="185"/>
        <end position="199"/>
    </location>
</feature>
<dbReference type="Pfam" id="PF07891">
    <property type="entry name" value="DUF1666"/>
    <property type="match status" value="2"/>
</dbReference>
<organism evidence="3 4">
    <name type="scientific">Lactuca virosa</name>
    <dbReference type="NCBI Taxonomy" id="75947"/>
    <lineage>
        <taxon>Eukaryota</taxon>
        <taxon>Viridiplantae</taxon>
        <taxon>Streptophyta</taxon>
        <taxon>Embryophyta</taxon>
        <taxon>Tracheophyta</taxon>
        <taxon>Spermatophyta</taxon>
        <taxon>Magnoliopsida</taxon>
        <taxon>eudicotyledons</taxon>
        <taxon>Gunneridae</taxon>
        <taxon>Pentapetalae</taxon>
        <taxon>asterids</taxon>
        <taxon>campanulids</taxon>
        <taxon>Asterales</taxon>
        <taxon>Asteraceae</taxon>
        <taxon>Cichorioideae</taxon>
        <taxon>Cichorieae</taxon>
        <taxon>Lactucinae</taxon>
        <taxon>Lactuca</taxon>
    </lineage>
</organism>
<protein>
    <recommendedName>
        <fullName evidence="5">Ribosomal protein L34Ae</fullName>
    </recommendedName>
</protein>
<name>A0AAU9LWQ6_9ASTR</name>
<dbReference type="InterPro" id="IPR012870">
    <property type="entry name" value="DUF1666"/>
</dbReference>
<evidence type="ECO:0000313" key="3">
    <source>
        <dbReference type="EMBL" id="CAH1413113.1"/>
    </source>
</evidence>
<keyword evidence="2" id="KW-0472">Membrane</keyword>
<reference evidence="3 4" key="1">
    <citation type="submission" date="2022-01" db="EMBL/GenBank/DDBJ databases">
        <authorList>
            <person name="Xiong W."/>
            <person name="Schranz E."/>
        </authorList>
    </citation>
    <scope>NUCLEOTIDE SEQUENCE [LARGE SCALE GENOMIC DNA]</scope>
</reference>
<evidence type="ECO:0000256" key="1">
    <source>
        <dbReference type="SAM" id="MobiDB-lite"/>
    </source>
</evidence>
<proteinExistence type="predicted"/>
<feature type="region of interest" description="Disordered" evidence="1">
    <location>
        <begin position="145"/>
        <end position="212"/>
    </location>
</feature>
<dbReference type="Proteomes" id="UP001157418">
    <property type="component" value="Unassembled WGS sequence"/>
</dbReference>
<comment type="caution">
    <text evidence="3">The sequence shown here is derived from an EMBL/GenBank/DDBJ whole genome shotgun (WGS) entry which is preliminary data.</text>
</comment>
<dbReference type="PANTHER" id="PTHR46741">
    <property type="entry name" value="OS09G0413600 PROTEIN"/>
    <property type="match status" value="1"/>
</dbReference>
<feature type="transmembrane region" description="Helical" evidence="2">
    <location>
        <begin position="12"/>
        <end position="34"/>
    </location>
</feature>
<sequence>MDSVLEFLYPKLILFVLGFWSSVATYLLHLIRYFTRITSGSSKGVSNDLRVVSTEAIEASLKVTESNMEFEEKQELLQFLSIENDDVEEKVDEEEAPEFSFTFKFPTFEEFSKNQKDFSHLLNLVEPLPECIDPIEVSLEVSKIDTNSDDGLSDKEDQTKDDFEDQGVNDETMVESSNEQKIEEEKEQEEIDTSMDDESSISSRNLDSPTNDLHFDDGFLSDLDFELQFDEKEQVNWSKPEFLSENDFSTKSRNVKGNENEKSASNDTTNKLESLWEHQELIEQLKMEIKKVKATGLPTIFEESESPPKIMEELKPWKIEEVYQNGGKISEVHKFYKSYRERMRKFDIFNYQKMYAIGFLHLKDPLESSSSSKSLVPEITTLLNQSFTTTKGKKHENDPTIKFIKELQSDLEVVYVGQMCLSWEILHWQYEKALEIWESDPHGIRRFNDMADEFQQFQVIDAFFRNLLQVPVIREDHSKNKKAKSDVFYDITSDTLVEILEESIRIFWRFVRADKYKRQTPIEFQKPEDSQLFTDLQKDLHKKERKLKELLRSGNCILKKLRRCKEEEEIEDQVLYFFCQVDMKLVSRVLQMSRLTSDQLIWCHNKLSKVSFVNRKIHVEPSFLLFPC</sequence>
<accession>A0AAU9LWQ6</accession>
<evidence type="ECO:0008006" key="5">
    <source>
        <dbReference type="Google" id="ProtNLM"/>
    </source>
</evidence>
<feature type="compositionally biased region" description="Basic and acidic residues" evidence="1">
    <location>
        <begin position="152"/>
        <end position="161"/>
    </location>
</feature>
<gene>
    <name evidence="3" type="ORF">LVIROSA_LOCUS1088</name>
</gene>
<keyword evidence="4" id="KW-1185">Reference proteome</keyword>
<keyword evidence="2" id="KW-1133">Transmembrane helix</keyword>
<evidence type="ECO:0000256" key="2">
    <source>
        <dbReference type="SAM" id="Phobius"/>
    </source>
</evidence>
<keyword evidence="2" id="KW-0812">Transmembrane</keyword>
<dbReference type="PANTHER" id="PTHR46741:SF2">
    <property type="entry name" value="RIBOSOMAL PROTEIN L34AE"/>
    <property type="match status" value="1"/>
</dbReference>
<dbReference type="EMBL" id="CAKMRJ010000001">
    <property type="protein sequence ID" value="CAH1413113.1"/>
    <property type="molecule type" value="Genomic_DNA"/>
</dbReference>
<dbReference type="AlphaFoldDB" id="A0AAU9LWQ6"/>
<feature type="compositionally biased region" description="Polar residues" evidence="1">
    <location>
        <begin position="200"/>
        <end position="211"/>
    </location>
</feature>
<evidence type="ECO:0000313" key="4">
    <source>
        <dbReference type="Proteomes" id="UP001157418"/>
    </source>
</evidence>